<gene>
    <name evidence="2" type="ORF">HX018_14765</name>
</gene>
<comment type="caution">
    <text evidence="2">The sequence shown here is derived from an EMBL/GenBank/DDBJ whole genome shotgun (WGS) entry which is preliminary data.</text>
</comment>
<evidence type="ECO:0000313" key="2">
    <source>
        <dbReference type="EMBL" id="MDM1049500.1"/>
    </source>
</evidence>
<evidence type="ECO:0008006" key="4">
    <source>
        <dbReference type="Google" id="ProtNLM"/>
    </source>
</evidence>
<evidence type="ECO:0000256" key="1">
    <source>
        <dbReference type="SAM" id="MobiDB-lite"/>
    </source>
</evidence>
<organism evidence="2 3">
    <name type="scientific">Sphingobacterium hotanense</name>
    <dbReference type="NCBI Taxonomy" id="649196"/>
    <lineage>
        <taxon>Bacteria</taxon>
        <taxon>Pseudomonadati</taxon>
        <taxon>Bacteroidota</taxon>
        <taxon>Sphingobacteriia</taxon>
        <taxon>Sphingobacteriales</taxon>
        <taxon>Sphingobacteriaceae</taxon>
        <taxon>Sphingobacterium</taxon>
    </lineage>
</organism>
<accession>A0ABT7NQN4</accession>
<sequence length="185" mass="21020">MIHIGTVKETIQGNEKLLNKVRIGWELPTETKVFKEENGPQPLVISKEYTLSLHENAHLRSDLKSWRGQDFTEDEVKQFDISVLVGVPCLLAITHKKSTNGKTYEEISAISKVVKGMDVPAAVNSPIVLEYDNWSEETFNSLPNFIKEKVAQSMEYNHMRNLEHAEYDQSQGFDNTPPDDDGLPF</sequence>
<reference evidence="2" key="1">
    <citation type="submission" date="2020-06" db="EMBL/GenBank/DDBJ databases">
        <authorList>
            <person name="Dong N."/>
        </authorList>
    </citation>
    <scope>NUCLEOTIDE SEQUENCE</scope>
    <source>
        <strain evidence="2">R1692</strain>
    </source>
</reference>
<dbReference type="InterPro" id="IPR059222">
    <property type="entry name" value="NGO0469-like"/>
</dbReference>
<keyword evidence="3" id="KW-1185">Reference proteome</keyword>
<dbReference type="EMBL" id="JACAGK010000048">
    <property type="protein sequence ID" value="MDM1049500.1"/>
    <property type="molecule type" value="Genomic_DNA"/>
</dbReference>
<dbReference type="Proteomes" id="UP001170954">
    <property type="component" value="Unassembled WGS sequence"/>
</dbReference>
<evidence type="ECO:0000313" key="3">
    <source>
        <dbReference type="Proteomes" id="UP001170954"/>
    </source>
</evidence>
<dbReference type="NCBIfam" id="NF046043">
    <property type="entry name" value="rep_init_NGO0469"/>
    <property type="match status" value="1"/>
</dbReference>
<feature type="region of interest" description="Disordered" evidence="1">
    <location>
        <begin position="166"/>
        <end position="185"/>
    </location>
</feature>
<name>A0ABT7NQN4_9SPHI</name>
<reference evidence="2" key="2">
    <citation type="journal article" date="2022" name="Sci. Total Environ.">
        <title>Prevalence, transmission, and molecular epidemiology of tet(X)-positive bacteria among humans, animals, and environmental niches in China: An epidemiological, and genomic-based study.</title>
        <authorList>
            <person name="Dong N."/>
            <person name="Zeng Y."/>
            <person name="Cai C."/>
            <person name="Sun C."/>
            <person name="Lu J."/>
            <person name="Liu C."/>
            <person name="Zhou H."/>
            <person name="Sun Q."/>
            <person name="Shu L."/>
            <person name="Wang H."/>
            <person name="Wang Y."/>
            <person name="Wang S."/>
            <person name="Wu C."/>
            <person name="Chan E.W."/>
            <person name="Chen G."/>
            <person name="Shen Z."/>
            <person name="Chen S."/>
            <person name="Zhang R."/>
        </authorList>
    </citation>
    <scope>NUCLEOTIDE SEQUENCE</scope>
    <source>
        <strain evidence="2">R1692</strain>
    </source>
</reference>
<proteinExistence type="predicted"/>
<protein>
    <recommendedName>
        <fullName evidence="4">DUF669 domain-containing protein</fullName>
    </recommendedName>
</protein>